<organism evidence="1 2">
    <name type="scientific">Eleutherodactylus coqui</name>
    <name type="common">Puerto Rican coqui</name>
    <dbReference type="NCBI Taxonomy" id="57060"/>
    <lineage>
        <taxon>Eukaryota</taxon>
        <taxon>Metazoa</taxon>
        <taxon>Chordata</taxon>
        <taxon>Craniata</taxon>
        <taxon>Vertebrata</taxon>
        <taxon>Euteleostomi</taxon>
        <taxon>Amphibia</taxon>
        <taxon>Batrachia</taxon>
        <taxon>Anura</taxon>
        <taxon>Neobatrachia</taxon>
        <taxon>Hyloidea</taxon>
        <taxon>Eleutherodactylidae</taxon>
        <taxon>Eleutherodactylinae</taxon>
        <taxon>Eleutherodactylus</taxon>
        <taxon>Eleutherodactylus</taxon>
    </lineage>
</organism>
<dbReference type="AlphaFoldDB" id="A0A8J6F246"/>
<keyword evidence="2" id="KW-1185">Reference proteome</keyword>
<reference evidence="1" key="1">
    <citation type="thesis" date="2020" institute="ProQuest LLC" country="789 East Eisenhower Parkway, Ann Arbor, MI, USA">
        <title>Comparative Genomics and Chromosome Evolution.</title>
        <authorList>
            <person name="Mudd A.B."/>
        </authorList>
    </citation>
    <scope>NUCLEOTIDE SEQUENCE</scope>
    <source>
        <strain evidence="1">HN-11 Male</strain>
        <tissue evidence="1">Kidney and liver</tissue>
    </source>
</reference>
<protein>
    <submittedName>
        <fullName evidence="1">Uncharacterized protein</fullName>
    </submittedName>
</protein>
<comment type="caution">
    <text evidence="1">The sequence shown here is derived from an EMBL/GenBank/DDBJ whole genome shotgun (WGS) entry which is preliminary data.</text>
</comment>
<dbReference type="Proteomes" id="UP000770717">
    <property type="component" value="Unassembled WGS sequence"/>
</dbReference>
<sequence length="85" mass="9800">MQYLISLYYFIFPHKVARRVCGIKSHVATLCIKLLYIQPANRNALHFSIAFGCKAELWPVALDSEARFSLVSRHTRPVVHQLQCI</sequence>
<dbReference type="EMBL" id="WNTK01000008">
    <property type="protein sequence ID" value="KAG9479398.1"/>
    <property type="molecule type" value="Genomic_DNA"/>
</dbReference>
<proteinExistence type="predicted"/>
<accession>A0A8J6F246</accession>
<name>A0A8J6F246_ELECQ</name>
<evidence type="ECO:0000313" key="2">
    <source>
        <dbReference type="Proteomes" id="UP000770717"/>
    </source>
</evidence>
<gene>
    <name evidence="1" type="ORF">GDO78_012854</name>
</gene>
<evidence type="ECO:0000313" key="1">
    <source>
        <dbReference type="EMBL" id="KAG9479398.1"/>
    </source>
</evidence>